<evidence type="ECO:0000313" key="17">
    <source>
        <dbReference type="Proteomes" id="UP001146351"/>
    </source>
</evidence>
<evidence type="ECO:0000256" key="13">
    <source>
        <dbReference type="SAM" id="Coils"/>
    </source>
</evidence>
<sequence>MGMLTFGRFLSRPYPHTRDGPTIFSFQQKFMEESSTHARRLSDSAIAESVDSPSTGEGTENPSLLTPGERTENPFLEDFPDQDDFSPPSSPGKLSRNGSFSNSSSYQEDWETFPPLDKLTIFDLLDNIQLTQRIEKWQQAITLQKEKVRKQREKLRSTGMNAKERVVGEWKRRVPTADEQLDKYRRRMKEGVERLGKQWNKTATVTLREKTSFIAGVLNIFICGYLIGACPQLFYQWFSVQVLYFMPIRYYTYHAKGYHYFLADLCYFVNLLNMLSIWAFPNSKRLFIGTFCLTFGNNAAAIAMWRNSLVFHSMDKVVSLFIHIMPPVTLHCIVHLTPTEMLKERFPAVYAIKYSQPGDPEHYSLGSMIIWATVPYIIWQLMYHFMITVRRAEQIAAGRPTSFTWLRKSYAKAWIGRLVLSLPEALQEPAFMLIQYGFALSTMIPSPIWFWSRWASGIYMAALFVWSIHNGATYYIDVFGKRFQKELDQLKADVARWQNSPEGMNSPLIIPESISGASDPRAAPAPLEKRTSVDRIPLLDPSAAVSSAVEEGPRNGSTVRERS</sequence>
<keyword evidence="8" id="KW-0443">Lipid metabolism</keyword>
<evidence type="ECO:0000256" key="9">
    <source>
        <dbReference type="ARBA" id="ARBA00023136"/>
    </source>
</evidence>
<feature type="compositionally biased region" description="Low complexity" evidence="14">
    <location>
        <begin position="95"/>
        <end position="105"/>
    </location>
</feature>
<feature type="region of interest" description="Disordered" evidence="14">
    <location>
        <begin position="35"/>
        <end position="107"/>
    </location>
</feature>
<dbReference type="GO" id="GO:0006656">
    <property type="term" value="P:phosphatidylcholine biosynthetic process"/>
    <property type="evidence" value="ECO:0007669"/>
    <property type="project" value="TreeGrafter"/>
</dbReference>
<evidence type="ECO:0000256" key="11">
    <source>
        <dbReference type="ARBA" id="ARBA00023264"/>
    </source>
</evidence>
<keyword evidence="7 15" id="KW-1133">Transmembrane helix</keyword>
<dbReference type="AlphaFoldDB" id="A0A9W9I0G9"/>
<keyword evidence="9 15" id="KW-0472">Membrane</keyword>
<dbReference type="PANTHER" id="PTHR31201:SF1">
    <property type="entry name" value="GLYCEROPHOSPHOCHOLINE ACYLTRANSFERASE 1"/>
    <property type="match status" value="1"/>
</dbReference>
<dbReference type="GO" id="GO:0016746">
    <property type="term" value="F:acyltransferase activity"/>
    <property type="evidence" value="ECO:0007669"/>
    <property type="project" value="UniProtKB-KW"/>
</dbReference>
<evidence type="ECO:0000256" key="12">
    <source>
        <dbReference type="ARBA" id="ARBA00023315"/>
    </source>
</evidence>
<evidence type="ECO:0000256" key="14">
    <source>
        <dbReference type="SAM" id="MobiDB-lite"/>
    </source>
</evidence>
<evidence type="ECO:0000256" key="15">
    <source>
        <dbReference type="SAM" id="Phobius"/>
    </source>
</evidence>
<keyword evidence="12" id="KW-0012">Acyltransferase</keyword>
<evidence type="ECO:0000256" key="1">
    <source>
        <dbReference type="ARBA" id="ARBA00004141"/>
    </source>
</evidence>
<proteinExistence type="inferred from homology"/>
<feature type="compositionally biased region" description="Polar residues" evidence="14">
    <location>
        <begin position="51"/>
        <end position="64"/>
    </location>
</feature>
<keyword evidence="13" id="KW-0175">Coiled coil</keyword>
<evidence type="ECO:0000256" key="10">
    <source>
        <dbReference type="ARBA" id="ARBA00023209"/>
    </source>
</evidence>
<evidence type="ECO:0000256" key="7">
    <source>
        <dbReference type="ARBA" id="ARBA00022989"/>
    </source>
</evidence>
<evidence type="ECO:0000313" key="16">
    <source>
        <dbReference type="EMBL" id="KAJ5161186.1"/>
    </source>
</evidence>
<feature type="region of interest" description="Disordered" evidence="14">
    <location>
        <begin position="515"/>
        <end position="534"/>
    </location>
</feature>
<dbReference type="GO" id="GO:0016020">
    <property type="term" value="C:membrane"/>
    <property type="evidence" value="ECO:0007669"/>
    <property type="project" value="UniProtKB-SubCell"/>
</dbReference>
<feature type="transmembrane region" description="Helical" evidence="15">
    <location>
        <begin position="211"/>
        <end position="228"/>
    </location>
</feature>
<dbReference type="PANTHER" id="PTHR31201">
    <property type="entry name" value="OS01G0585100 PROTEIN"/>
    <property type="match status" value="1"/>
</dbReference>
<dbReference type="Pfam" id="PF10998">
    <property type="entry name" value="DUF2838"/>
    <property type="match status" value="1"/>
</dbReference>
<gene>
    <name evidence="16" type="ORF">N7492_006578</name>
</gene>
<evidence type="ECO:0000256" key="2">
    <source>
        <dbReference type="ARBA" id="ARBA00006675"/>
    </source>
</evidence>
<evidence type="ECO:0000256" key="3">
    <source>
        <dbReference type="ARBA" id="ARBA00019082"/>
    </source>
</evidence>
<feature type="transmembrane region" description="Helical" evidence="15">
    <location>
        <begin position="457"/>
        <end position="476"/>
    </location>
</feature>
<keyword evidence="4" id="KW-0444">Lipid biosynthesis</keyword>
<organism evidence="16 17">
    <name type="scientific">Penicillium capsulatum</name>
    <dbReference type="NCBI Taxonomy" id="69766"/>
    <lineage>
        <taxon>Eukaryota</taxon>
        <taxon>Fungi</taxon>
        <taxon>Dikarya</taxon>
        <taxon>Ascomycota</taxon>
        <taxon>Pezizomycotina</taxon>
        <taxon>Eurotiomycetes</taxon>
        <taxon>Eurotiomycetidae</taxon>
        <taxon>Eurotiales</taxon>
        <taxon>Aspergillaceae</taxon>
        <taxon>Penicillium</taxon>
    </lineage>
</organism>
<comment type="subcellular location">
    <subcellularLocation>
        <location evidence="1">Membrane</location>
        <topology evidence="1">Multi-pass membrane protein</topology>
    </subcellularLocation>
</comment>
<keyword evidence="17" id="KW-1185">Reference proteome</keyword>
<dbReference type="InterPro" id="IPR021261">
    <property type="entry name" value="GPCAT"/>
</dbReference>
<keyword evidence="5" id="KW-0808">Transferase</keyword>
<keyword evidence="6 15" id="KW-0812">Transmembrane</keyword>
<dbReference type="EMBL" id="JAPQKO010000005">
    <property type="protein sequence ID" value="KAJ5161186.1"/>
    <property type="molecule type" value="Genomic_DNA"/>
</dbReference>
<evidence type="ECO:0000256" key="4">
    <source>
        <dbReference type="ARBA" id="ARBA00022516"/>
    </source>
</evidence>
<evidence type="ECO:0000256" key="8">
    <source>
        <dbReference type="ARBA" id="ARBA00023098"/>
    </source>
</evidence>
<evidence type="ECO:0000256" key="6">
    <source>
        <dbReference type="ARBA" id="ARBA00022692"/>
    </source>
</evidence>
<keyword evidence="10" id="KW-0594">Phospholipid biosynthesis</keyword>
<feature type="transmembrane region" description="Helical" evidence="15">
    <location>
        <begin position="258"/>
        <end position="280"/>
    </location>
</feature>
<accession>A0A9W9I0G9</accession>
<feature type="transmembrane region" description="Helical" evidence="15">
    <location>
        <begin position="363"/>
        <end position="382"/>
    </location>
</feature>
<reference evidence="16" key="1">
    <citation type="submission" date="2022-11" db="EMBL/GenBank/DDBJ databases">
        <authorList>
            <person name="Petersen C."/>
        </authorList>
    </citation>
    <scope>NUCLEOTIDE SEQUENCE</scope>
    <source>
        <strain evidence="16">IBT 21917</strain>
    </source>
</reference>
<comment type="caution">
    <text evidence="16">The sequence shown here is derived from an EMBL/GenBank/DDBJ whole genome shotgun (WGS) entry which is preliminary data.</text>
</comment>
<feature type="region of interest" description="Disordered" evidence="14">
    <location>
        <begin position="543"/>
        <end position="563"/>
    </location>
</feature>
<feature type="transmembrane region" description="Helical" evidence="15">
    <location>
        <begin position="286"/>
        <end position="305"/>
    </location>
</feature>
<feature type="coiled-coil region" evidence="13">
    <location>
        <begin position="134"/>
        <end position="165"/>
    </location>
</feature>
<evidence type="ECO:0000256" key="5">
    <source>
        <dbReference type="ARBA" id="ARBA00022679"/>
    </source>
</evidence>
<name>A0A9W9I0G9_9EURO</name>
<protein>
    <recommendedName>
        <fullName evidence="3">Glycerophosphocholine acyltransferase 1</fullName>
    </recommendedName>
</protein>
<comment type="similarity">
    <text evidence="2">Belongs to the GPC1 family.</text>
</comment>
<reference evidence="16" key="2">
    <citation type="journal article" date="2023" name="IMA Fungus">
        <title>Comparative genomic study of the Penicillium genus elucidates a diverse pangenome and 15 lateral gene transfer events.</title>
        <authorList>
            <person name="Petersen C."/>
            <person name="Sorensen T."/>
            <person name="Nielsen M.R."/>
            <person name="Sondergaard T.E."/>
            <person name="Sorensen J.L."/>
            <person name="Fitzpatrick D.A."/>
            <person name="Frisvad J.C."/>
            <person name="Nielsen K.L."/>
        </authorList>
    </citation>
    <scope>NUCLEOTIDE SEQUENCE</scope>
    <source>
        <strain evidence="16">IBT 21917</strain>
    </source>
</reference>
<dbReference type="Proteomes" id="UP001146351">
    <property type="component" value="Unassembled WGS sequence"/>
</dbReference>
<keyword evidence="11" id="KW-1208">Phospholipid metabolism</keyword>
<dbReference type="OrthoDB" id="406287at2759"/>